<proteinExistence type="predicted"/>
<accession>A0AAD7JA36</accession>
<protein>
    <submittedName>
        <fullName evidence="1">Uncharacterized protein</fullName>
    </submittedName>
</protein>
<name>A0AAD7JA36_9AGAR</name>
<organism evidence="1 2">
    <name type="scientific">Mycena metata</name>
    <dbReference type="NCBI Taxonomy" id="1033252"/>
    <lineage>
        <taxon>Eukaryota</taxon>
        <taxon>Fungi</taxon>
        <taxon>Dikarya</taxon>
        <taxon>Basidiomycota</taxon>
        <taxon>Agaricomycotina</taxon>
        <taxon>Agaricomycetes</taxon>
        <taxon>Agaricomycetidae</taxon>
        <taxon>Agaricales</taxon>
        <taxon>Marasmiineae</taxon>
        <taxon>Mycenaceae</taxon>
        <taxon>Mycena</taxon>
    </lineage>
</organism>
<reference evidence="1" key="1">
    <citation type="submission" date="2023-03" db="EMBL/GenBank/DDBJ databases">
        <title>Massive genome expansion in bonnet fungi (Mycena s.s.) driven by repeated elements and novel gene families across ecological guilds.</title>
        <authorList>
            <consortium name="Lawrence Berkeley National Laboratory"/>
            <person name="Harder C.B."/>
            <person name="Miyauchi S."/>
            <person name="Viragh M."/>
            <person name="Kuo A."/>
            <person name="Thoen E."/>
            <person name="Andreopoulos B."/>
            <person name="Lu D."/>
            <person name="Skrede I."/>
            <person name="Drula E."/>
            <person name="Henrissat B."/>
            <person name="Morin E."/>
            <person name="Kohler A."/>
            <person name="Barry K."/>
            <person name="LaButti K."/>
            <person name="Morin E."/>
            <person name="Salamov A."/>
            <person name="Lipzen A."/>
            <person name="Mereny Z."/>
            <person name="Hegedus B."/>
            <person name="Baldrian P."/>
            <person name="Stursova M."/>
            <person name="Weitz H."/>
            <person name="Taylor A."/>
            <person name="Grigoriev I.V."/>
            <person name="Nagy L.G."/>
            <person name="Martin F."/>
            <person name="Kauserud H."/>
        </authorList>
    </citation>
    <scope>NUCLEOTIDE SEQUENCE</scope>
    <source>
        <strain evidence="1">CBHHK182m</strain>
    </source>
</reference>
<dbReference type="AlphaFoldDB" id="A0AAD7JA36"/>
<dbReference type="Proteomes" id="UP001215598">
    <property type="component" value="Unassembled WGS sequence"/>
</dbReference>
<gene>
    <name evidence="1" type="ORF">B0H16DRAFT_1457447</name>
</gene>
<comment type="caution">
    <text evidence="1">The sequence shown here is derived from an EMBL/GenBank/DDBJ whole genome shotgun (WGS) entry which is preliminary data.</text>
</comment>
<keyword evidence="2" id="KW-1185">Reference proteome</keyword>
<dbReference type="EMBL" id="JARKIB010000043">
    <property type="protein sequence ID" value="KAJ7757876.1"/>
    <property type="molecule type" value="Genomic_DNA"/>
</dbReference>
<sequence>MKYHLPVPQALGCGVGRVGGVGGLVSIDTRPKLKRIGPQAQLTYLLDIFEAGYNPRGSTVFSSPRAWSGLLIEKSMVAKAKVSENSAADASTVELNETQDIETRLKGFQKKSAVGAVGMKICHMDTEIVFFVAVASFFAAGAKINPLEP</sequence>
<evidence type="ECO:0000313" key="2">
    <source>
        <dbReference type="Proteomes" id="UP001215598"/>
    </source>
</evidence>
<evidence type="ECO:0000313" key="1">
    <source>
        <dbReference type="EMBL" id="KAJ7757876.1"/>
    </source>
</evidence>